<dbReference type="InterPro" id="IPR018114">
    <property type="entry name" value="TRYPSIN_HIS"/>
</dbReference>
<name>A0A9N9IHD5_9GLOM</name>
<dbReference type="SUPFAM" id="SSF50494">
    <property type="entry name" value="Trypsin-like serine proteases"/>
    <property type="match status" value="1"/>
</dbReference>
<sequence length="167" mass="18451">VINNREMTINASIGVTAAHCLYDNQYWYTKMFFCAGFNDGNCVKNVAILKAAVVMRDDKYYYDYGLIKFDNSSNLQNKIGYLDWDNNPGNNVEVTIFGYSMNSELQCAKNGNVLCMWHGISTQIGSFRHVPVDTGSGSSGGPWIKLFDSKKKQGWLVGSVSSSGPGS</sequence>
<dbReference type="Gene3D" id="2.40.10.10">
    <property type="entry name" value="Trypsin-like serine proteases"/>
    <property type="match status" value="1"/>
</dbReference>
<dbReference type="OrthoDB" id="10037376at2759"/>
<evidence type="ECO:0000313" key="2">
    <source>
        <dbReference type="Proteomes" id="UP000789405"/>
    </source>
</evidence>
<organism evidence="1 2">
    <name type="scientific">Dentiscutata erythropus</name>
    <dbReference type="NCBI Taxonomy" id="1348616"/>
    <lineage>
        <taxon>Eukaryota</taxon>
        <taxon>Fungi</taxon>
        <taxon>Fungi incertae sedis</taxon>
        <taxon>Mucoromycota</taxon>
        <taxon>Glomeromycotina</taxon>
        <taxon>Glomeromycetes</taxon>
        <taxon>Diversisporales</taxon>
        <taxon>Gigasporaceae</taxon>
        <taxon>Dentiscutata</taxon>
    </lineage>
</organism>
<dbReference type="Proteomes" id="UP000789405">
    <property type="component" value="Unassembled WGS sequence"/>
</dbReference>
<dbReference type="AlphaFoldDB" id="A0A9N9IHD5"/>
<keyword evidence="2" id="KW-1185">Reference proteome</keyword>
<evidence type="ECO:0000313" key="1">
    <source>
        <dbReference type="EMBL" id="CAG8735833.1"/>
    </source>
</evidence>
<dbReference type="GO" id="GO:0004252">
    <property type="term" value="F:serine-type endopeptidase activity"/>
    <property type="evidence" value="ECO:0007669"/>
    <property type="project" value="InterPro"/>
</dbReference>
<dbReference type="EMBL" id="CAJVPY010012694">
    <property type="protein sequence ID" value="CAG8735833.1"/>
    <property type="molecule type" value="Genomic_DNA"/>
</dbReference>
<reference evidence="1" key="1">
    <citation type="submission" date="2021-06" db="EMBL/GenBank/DDBJ databases">
        <authorList>
            <person name="Kallberg Y."/>
            <person name="Tangrot J."/>
            <person name="Rosling A."/>
        </authorList>
    </citation>
    <scope>NUCLEOTIDE SEQUENCE</scope>
    <source>
        <strain evidence="1">MA453B</strain>
    </source>
</reference>
<dbReference type="PROSITE" id="PS00134">
    <property type="entry name" value="TRYPSIN_HIS"/>
    <property type="match status" value="1"/>
</dbReference>
<dbReference type="InterPro" id="IPR009003">
    <property type="entry name" value="Peptidase_S1_PA"/>
</dbReference>
<feature type="non-terminal residue" evidence="1">
    <location>
        <position position="167"/>
    </location>
</feature>
<protein>
    <submittedName>
        <fullName evidence="1">9860_t:CDS:1</fullName>
    </submittedName>
</protein>
<dbReference type="Pfam" id="PF13365">
    <property type="entry name" value="Trypsin_2"/>
    <property type="match status" value="1"/>
</dbReference>
<dbReference type="InterPro" id="IPR043504">
    <property type="entry name" value="Peptidase_S1_PA_chymotrypsin"/>
</dbReference>
<accession>A0A9N9IHD5</accession>
<comment type="caution">
    <text evidence="1">The sequence shown here is derived from an EMBL/GenBank/DDBJ whole genome shotgun (WGS) entry which is preliminary data.</text>
</comment>
<gene>
    <name evidence="1" type="ORF">DERYTH_LOCUS15545</name>
</gene>
<proteinExistence type="predicted"/>
<dbReference type="GO" id="GO:0006508">
    <property type="term" value="P:proteolysis"/>
    <property type="evidence" value="ECO:0007669"/>
    <property type="project" value="InterPro"/>
</dbReference>